<dbReference type="KEGG" id="apak:AP3564_00990"/>
<dbReference type="EMBL" id="CP017703">
    <property type="protein sequence ID" value="ASS89026.1"/>
    <property type="molecule type" value="Genomic_DNA"/>
</dbReference>
<organism evidence="1 2">
    <name type="scientific">Aeribacillus pallidus</name>
    <dbReference type="NCBI Taxonomy" id="33936"/>
    <lineage>
        <taxon>Bacteria</taxon>
        <taxon>Bacillati</taxon>
        <taxon>Bacillota</taxon>
        <taxon>Bacilli</taxon>
        <taxon>Bacillales</taxon>
        <taxon>Bacillaceae</taxon>
        <taxon>Aeribacillus</taxon>
    </lineage>
</organism>
<protein>
    <submittedName>
        <fullName evidence="1">Uncharacterized protein</fullName>
    </submittedName>
</protein>
<gene>
    <name evidence="1" type="ORF">AP3564_00990</name>
</gene>
<sequence length="241" mass="28507">MILTEDCQRQLDSILKLINTDQVINYNFPDIKKGFSYLYVINYLSKRVELKRFFNTTYYHVSYSCLIEAFHLILENYPRGSALVLRSGLENFLKHTIEISGEGNYKINDRSYTANMNTLEKIINKEVQEKYRKLFRRTNAQMFTVYRKLSGLSHSLTNESKSNILRYFTDVKMINKQNIDFVIEKLVATLEYLLICSLLISRSSLEKWVRDNLNEILRVAFGQKRTEKFLQLFSLYTPIKV</sequence>
<dbReference type="RefSeq" id="WP_094244398.1">
    <property type="nucleotide sequence ID" value="NZ_CP017703.1"/>
</dbReference>
<evidence type="ECO:0000313" key="1">
    <source>
        <dbReference type="EMBL" id="ASS89026.1"/>
    </source>
</evidence>
<evidence type="ECO:0000313" key="2">
    <source>
        <dbReference type="Proteomes" id="UP000214606"/>
    </source>
</evidence>
<dbReference type="Proteomes" id="UP000214606">
    <property type="component" value="Chromosome"/>
</dbReference>
<dbReference type="AlphaFoldDB" id="A0A223E1A1"/>
<accession>A0A223E1A1</accession>
<reference evidence="1 2" key="1">
    <citation type="submission" date="2016-10" db="EMBL/GenBank/DDBJ databases">
        <title>The whole genome sequencing and assembly of Aeribacillus pallidus KCTC3564 strain.</title>
        <authorList>
            <person name="Lee Y.-J."/>
            <person name="Park M.-K."/>
            <person name="Yi H."/>
            <person name="Bahn Y.-S."/>
            <person name="Kim J.F."/>
            <person name="Lee D.-W."/>
        </authorList>
    </citation>
    <scope>NUCLEOTIDE SEQUENCE [LARGE SCALE GENOMIC DNA]</scope>
    <source>
        <strain evidence="1 2">KCTC3564</strain>
    </source>
</reference>
<proteinExistence type="predicted"/>
<name>A0A223E1A1_9BACI</name>